<keyword evidence="2" id="KW-1185">Reference proteome</keyword>
<name>A0ABS6DZS1_9FIRM</name>
<sequence length="51" mass="5825">MFYSDQNGTIIHIAIYLGNDQVIEAWPGKVVVWPIKNSHRSIIAGVRRVFN</sequence>
<gene>
    <name evidence="1" type="ORF">KQI20_12895</name>
</gene>
<protein>
    <recommendedName>
        <fullName evidence="3">NlpC/P60 domain-containing protein</fullName>
    </recommendedName>
</protein>
<evidence type="ECO:0008006" key="3">
    <source>
        <dbReference type="Google" id="ProtNLM"/>
    </source>
</evidence>
<comment type="caution">
    <text evidence="1">The sequence shown here is derived from an EMBL/GenBank/DDBJ whole genome shotgun (WGS) entry which is preliminary data.</text>
</comment>
<proteinExistence type="predicted"/>
<accession>A0ABS6DZS1</accession>
<dbReference type="Proteomes" id="UP001196301">
    <property type="component" value="Unassembled WGS sequence"/>
</dbReference>
<organism evidence="1 2">
    <name type="scientific">Intestinibacter bartlettii</name>
    <dbReference type="NCBI Taxonomy" id="261299"/>
    <lineage>
        <taxon>Bacteria</taxon>
        <taxon>Bacillati</taxon>
        <taxon>Bacillota</taxon>
        <taxon>Clostridia</taxon>
        <taxon>Peptostreptococcales</taxon>
        <taxon>Peptostreptococcaceae</taxon>
        <taxon>Intestinibacter</taxon>
    </lineage>
</organism>
<evidence type="ECO:0000313" key="1">
    <source>
        <dbReference type="EMBL" id="MBU5337341.1"/>
    </source>
</evidence>
<dbReference type="EMBL" id="JAHLOQ010000049">
    <property type="protein sequence ID" value="MBU5337341.1"/>
    <property type="molecule type" value="Genomic_DNA"/>
</dbReference>
<reference evidence="1 2" key="1">
    <citation type="submission" date="2021-06" db="EMBL/GenBank/DDBJ databases">
        <authorList>
            <person name="Sun Q."/>
            <person name="Li D."/>
        </authorList>
    </citation>
    <scope>NUCLEOTIDE SEQUENCE [LARGE SCALE GENOMIC DNA]</scope>
    <source>
        <strain evidence="1 2">N19</strain>
    </source>
</reference>
<evidence type="ECO:0000313" key="2">
    <source>
        <dbReference type="Proteomes" id="UP001196301"/>
    </source>
</evidence>